<comment type="caution">
    <text evidence="1">The sequence shown here is derived from an EMBL/GenBank/DDBJ whole genome shotgun (WGS) entry which is preliminary data.</text>
</comment>
<evidence type="ECO:0000313" key="1">
    <source>
        <dbReference type="EMBL" id="RDS82792.1"/>
    </source>
</evidence>
<organism evidence="1 2">
    <name type="scientific">Dyella monticola</name>
    <dbReference type="NCBI Taxonomy" id="1927958"/>
    <lineage>
        <taxon>Bacteria</taxon>
        <taxon>Pseudomonadati</taxon>
        <taxon>Pseudomonadota</taxon>
        <taxon>Gammaproteobacteria</taxon>
        <taxon>Lysobacterales</taxon>
        <taxon>Rhodanobacteraceae</taxon>
        <taxon>Dyella</taxon>
    </lineage>
</organism>
<evidence type="ECO:0000313" key="2">
    <source>
        <dbReference type="Proteomes" id="UP000254258"/>
    </source>
</evidence>
<dbReference type="Proteomes" id="UP000254258">
    <property type="component" value="Unassembled WGS sequence"/>
</dbReference>
<proteinExistence type="predicted"/>
<accession>A0A370X370</accession>
<name>A0A370X370_9GAMM</name>
<keyword evidence="2" id="KW-1185">Reference proteome</keyword>
<protein>
    <submittedName>
        <fullName evidence="1">Uncharacterized protein</fullName>
    </submittedName>
</protein>
<dbReference type="AlphaFoldDB" id="A0A370X370"/>
<gene>
    <name evidence="1" type="ORF">DWU98_06475</name>
</gene>
<sequence>MSTTTNVNIPTPVDPQHGYYTNNYQNPNYLQNLIGNTNTILNNMFTSLASVNGAANSTSMMATAEAGTSALFAQAEADMAAAMSGDPGASMRFQMDMEKYKNAHEAASNAFKALMDTDANAIANVRG</sequence>
<reference evidence="1 2" key="1">
    <citation type="submission" date="2018-07" db="EMBL/GenBank/DDBJ databases">
        <title>Dyella monticola sp. nov. and Dyella psychrodurans sp. nov. isolated from monsoon evergreen broad-leaved forest soil of Dinghu Mountain, China.</title>
        <authorList>
            <person name="Gao Z."/>
            <person name="Qiu L."/>
        </authorList>
    </citation>
    <scope>NUCLEOTIDE SEQUENCE [LARGE SCALE GENOMIC DNA]</scope>
    <source>
        <strain evidence="1 2">4G-K06</strain>
    </source>
</reference>
<dbReference type="RefSeq" id="WP_147293238.1">
    <property type="nucleotide sequence ID" value="NZ_QRBE01000003.1"/>
</dbReference>
<dbReference type="EMBL" id="QRBE01000003">
    <property type="protein sequence ID" value="RDS82792.1"/>
    <property type="molecule type" value="Genomic_DNA"/>
</dbReference>
<dbReference type="Gene3D" id="1.20.58.90">
    <property type="match status" value="1"/>
</dbReference>